<evidence type="ECO:0000256" key="1">
    <source>
        <dbReference type="SAM" id="SignalP"/>
    </source>
</evidence>
<protein>
    <submittedName>
        <fullName evidence="2">Uncharacterized protein</fullName>
    </submittedName>
</protein>
<organism evidence="2 3">
    <name type="scientific">Amycolatopsis cynarae</name>
    <dbReference type="NCBI Taxonomy" id="2995223"/>
    <lineage>
        <taxon>Bacteria</taxon>
        <taxon>Bacillati</taxon>
        <taxon>Actinomycetota</taxon>
        <taxon>Actinomycetes</taxon>
        <taxon>Pseudonocardiales</taxon>
        <taxon>Pseudonocardiaceae</taxon>
        <taxon>Amycolatopsis</taxon>
    </lineage>
</organism>
<feature type="chain" id="PRO_5045386753" evidence="1">
    <location>
        <begin position="20"/>
        <end position="175"/>
    </location>
</feature>
<keyword evidence="3" id="KW-1185">Reference proteome</keyword>
<keyword evidence="1" id="KW-0732">Signal</keyword>
<evidence type="ECO:0000313" key="2">
    <source>
        <dbReference type="EMBL" id="WAL66032.1"/>
    </source>
</evidence>
<evidence type="ECO:0000313" key="3">
    <source>
        <dbReference type="Proteomes" id="UP001163203"/>
    </source>
</evidence>
<proteinExistence type="predicted"/>
<dbReference type="RefSeq" id="WP_268756176.1">
    <property type="nucleotide sequence ID" value="NZ_CP113836.1"/>
</dbReference>
<sequence>MTGKIARAVAVVVAGSVLAVGGAGVAAADSVGTSSTQAAGQQLLQLRDQLAKAAYAGDVQGTQRSLDQMSPLLGDLAEGQKYTLRADAPRTAVAAKERQAEASRILADPADPLDSAATAQLRQLPPVPGLPDLPPPLNIVGNLLKNLLSLVTGLLAALLGGGVPALPVPLPVPHA</sequence>
<reference evidence="2" key="1">
    <citation type="submission" date="2022-11" db="EMBL/GenBank/DDBJ databases">
        <authorList>
            <person name="Mo P."/>
        </authorList>
    </citation>
    <scope>NUCLEOTIDE SEQUENCE</scope>
    <source>
        <strain evidence="2">HUAS 11-8</strain>
    </source>
</reference>
<feature type="signal peptide" evidence="1">
    <location>
        <begin position="1"/>
        <end position="19"/>
    </location>
</feature>
<gene>
    <name evidence="2" type="ORF">ORV05_35160</name>
</gene>
<dbReference type="Proteomes" id="UP001163203">
    <property type="component" value="Chromosome"/>
</dbReference>
<name>A0ABY7B161_9PSEU</name>
<accession>A0ABY7B161</accession>
<dbReference type="EMBL" id="CP113836">
    <property type="protein sequence ID" value="WAL66032.1"/>
    <property type="molecule type" value="Genomic_DNA"/>
</dbReference>